<sequence>MLNFEEELQRKEESFGAKSKCTGAAAAASMSSQTVADMKVTSSEQQMPDCRPLSQAWSKLAGGAFDISSNCIELNAFHDLANAIGSDLPQDQVVASLRPCLKAAESMVIRSWQQSVEAMEKRLLSALKQAAREIVDHLEKEAGARVVMAECKAAMVEQEHIQTKQQAHAMMLRLKDTSDTMIMEVERKLNIEKKRVQDAEAKVLSMQETTKQLRAELKCKGDILDEMQRHSLVGMGEGARHRLAATVNEGVSKRRKGSRSKQTEVKPDHPLEDVAYGDIDDSVALPTSVPPRLTSPTDLPSLQPVCGIIRSGQSRLPCTRSTSQEHSHVSRLTHDGTAVEQVVVDEGTSTDTPENEPDSVGVGATEQSRSMVSIKGGHSRIAHDDEVLNSCEWHDSNRDKTEACVSHVRGDAHHQDMKCMDDGALVTVARQSMVSAIRVCQSTTDQNLEDAQCNGQQGCNPVSRVQLEEGHTVKHSDELGVNDRIEESRIRPPGKTRGRRLSKSSQSLWPSCEEENSPEAGISADRDEGALGVSEVEQLMILRHSPVVQRKNKKREASPERQGGHLPKQKKPLPSTDAKPVESSSTSPKVKVDLVDAQDGSSNLVVESARDSRRLMQVARQLLSLRKL</sequence>
<feature type="region of interest" description="Disordered" evidence="2">
    <location>
        <begin position="542"/>
        <end position="596"/>
    </location>
</feature>
<protein>
    <submittedName>
        <fullName evidence="3">Uncharacterized protein</fullName>
    </submittedName>
</protein>
<organism evidence="3 4">
    <name type="scientific">Sphagnum troendelagicum</name>
    <dbReference type="NCBI Taxonomy" id="128251"/>
    <lineage>
        <taxon>Eukaryota</taxon>
        <taxon>Viridiplantae</taxon>
        <taxon>Streptophyta</taxon>
        <taxon>Embryophyta</taxon>
        <taxon>Bryophyta</taxon>
        <taxon>Sphagnophytina</taxon>
        <taxon>Sphagnopsida</taxon>
        <taxon>Sphagnales</taxon>
        <taxon>Sphagnaceae</taxon>
        <taxon>Sphagnum</taxon>
    </lineage>
</organism>
<dbReference type="Proteomes" id="UP001497512">
    <property type="component" value="Chromosome 19"/>
</dbReference>
<proteinExistence type="predicted"/>
<feature type="compositionally biased region" description="Basic residues" evidence="2">
    <location>
        <begin position="492"/>
        <end position="502"/>
    </location>
</feature>
<evidence type="ECO:0000313" key="4">
    <source>
        <dbReference type="Proteomes" id="UP001497512"/>
    </source>
</evidence>
<gene>
    <name evidence="3" type="ORF">CSSPTR1EN2_LOCUS11337</name>
</gene>
<feature type="compositionally biased region" description="Basic and acidic residues" evidence="2">
    <location>
        <begin position="470"/>
        <end position="490"/>
    </location>
</feature>
<dbReference type="EMBL" id="OZ019911">
    <property type="protein sequence ID" value="CAK9212639.1"/>
    <property type="molecule type" value="Genomic_DNA"/>
</dbReference>
<feature type="region of interest" description="Disordered" evidence="2">
    <location>
        <begin position="246"/>
        <end position="273"/>
    </location>
</feature>
<keyword evidence="4" id="KW-1185">Reference proteome</keyword>
<keyword evidence="1" id="KW-0175">Coiled coil</keyword>
<evidence type="ECO:0000256" key="2">
    <source>
        <dbReference type="SAM" id="MobiDB-lite"/>
    </source>
</evidence>
<name>A0ABP0U5M5_9BRYO</name>
<evidence type="ECO:0000256" key="1">
    <source>
        <dbReference type="SAM" id="Coils"/>
    </source>
</evidence>
<feature type="region of interest" description="Disordered" evidence="2">
    <location>
        <begin position="470"/>
        <end position="526"/>
    </location>
</feature>
<evidence type="ECO:0000313" key="3">
    <source>
        <dbReference type="EMBL" id="CAK9212639.1"/>
    </source>
</evidence>
<reference evidence="3" key="1">
    <citation type="submission" date="2024-02" db="EMBL/GenBank/DDBJ databases">
        <authorList>
            <consortium name="ELIXIR-Norway"/>
            <consortium name="Elixir Norway"/>
        </authorList>
    </citation>
    <scope>NUCLEOTIDE SEQUENCE</scope>
</reference>
<accession>A0ABP0U5M5</accession>
<feature type="compositionally biased region" description="Basic and acidic residues" evidence="2">
    <location>
        <begin position="261"/>
        <end position="272"/>
    </location>
</feature>
<dbReference type="PANTHER" id="PTHR34778:SF2">
    <property type="entry name" value="OS02G0580700 PROTEIN"/>
    <property type="match status" value="1"/>
</dbReference>
<dbReference type="PANTHER" id="PTHR34778">
    <property type="entry name" value="OS02G0580700 PROTEIN"/>
    <property type="match status" value="1"/>
</dbReference>
<feature type="coiled-coil region" evidence="1">
    <location>
        <begin position="182"/>
        <end position="216"/>
    </location>
</feature>